<dbReference type="EMBL" id="KN825727">
    <property type="protein sequence ID" value="KIK81818.1"/>
    <property type="molecule type" value="Genomic_DNA"/>
</dbReference>
<dbReference type="Pfam" id="PF00076">
    <property type="entry name" value="RRM_1"/>
    <property type="match status" value="5"/>
</dbReference>
<dbReference type="HOGENOM" id="CLU_008479_0_0_1"/>
<evidence type="ECO:0000256" key="2">
    <source>
        <dbReference type="ARBA" id="ARBA00008033"/>
    </source>
</evidence>
<dbReference type="Gene3D" id="3.30.70.330">
    <property type="match status" value="5"/>
</dbReference>
<feature type="compositionally biased region" description="Basic and acidic residues" evidence="10">
    <location>
        <begin position="113"/>
        <end position="139"/>
    </location>
</feature>
<keyword evidence="13" id="KW-1185">Reference proteome</keyword>
<dbReference type="GO" id="GO:1990904">
    <property type="term" value="C:ribonucleoprotein complex"/>
    <property type="evidence" value="ECO:0007669"/>
    <property type="project" value="UniProtKB-KW"/>
</dbReference>
<dbReference type="STRING" id="930991.A0A0D0D193"/>
<feature type="domain" description="RRM" evidence="11">
    <location>
        <begin position="648"/>
        <end position="725"/>
    </location>
</feature>
<dbReference type="InParanoid" id="A0A0D0D193"/>
<evidence type="ECO:0000256" key="10">
    <source>
        <dbReference type="SAM" id="MobiDB-lite"/>
    </source>
</evidence>
<dbReference type="GO" id="GO:0006364">
    <property type="term" value="P:rRNA processing"/>
    <property type="evidence" value="ECO:0007669"/>
    <property type="project" value="UniProtKB-KW"/>
</dbReference>
<feature type="region of interest" description="Disordered" evidence="10">
    <location>
        <begin position="81"/>
        <end position="158"/>
    </location>
</feature>
<dbReference type="SUPFAM" id="SSF54928">
    <property type="entry name" value="RNA-binding domain, RBD"/>
    <property type="match status" value="4"/>
</dbReference>
<keyword evidence="7" id="KW-0539">Nucleus</keyword>
<name>A0A0D0D193_9AGAM</name>
<evidence type="ECO:0000313" key="13">
    <source>
        <dbReference type="Proteomes" id="UP000054538"/>
    </source>
</evidence>
<reference evidence="13" key="2">
    <citation type="submission" date="2015-01" db="EMBL/GenBank/DDBJ databases">
        <title>Evolutionary Origins and Diversification of the Mycorrhizal Mutualists.</title>
        <authorList>
            <consortium name="DOE Joint Genome Institute"/>
            <consortium name="Mycorrhizal Genomics Consortium"/>
            <person name="Kohler A."/>
            <person name="Kuo A."/>
            <person name="Nagy L.G."/>
            <person name="Floudas D."/>
            <person name="Copeland A."/>
            <person name="Barry K.W."/>
            <person name="Cichocki N."/>
            <person name="Veneault-Fourrey C."/>
            <person name="LaButti K."/>
            <person name="Lindquist E.A."/>
            <person name="Lipzen A."/>
            <person name="Lundell T."/>
            <person name="Morin E."/>
            <person name="Murat C."/>
            <person name="Riley R."/>
            <person name="Ohm R."/>
            <person name="Sun H."/>
            <person name="Tunlid A."/>
            <person name="Henrissat B."/>
            <person name="Grigoriev I.V."/>
            <person name="Hibbett D.S."/>
            <person name="Martin F."/>
        </authorList>
    </citation>
    <scope>NUCLEOTIDE SEQUENCE [LARGE SCALE GENOMIC DNA]</scope>
    <source>
        <strain evidence="13">Ve08.2h10</strain>
    </source>
</reference>
<dbReference type="CDD" id="cd12320">
    <property type="entry name" value="RRM6_RBM19_RRM5_MRD1"/>
    <property type="match status" value="1"/>
</dbReference>
<dbReference type="InterPro" id="IPR012677">
    <property type="entry name" value="Nucleotide-bd_a/b_plait_sf"/>
</dbReference>
<organism evidence="12 13">
    <name type="scientific">Paxillus rubicundulus Ve08.2h10</name>
    <dbReference type="NCBI Taxonomy" id="930991"/>
    <lineage>
        <taxon>Eukaryota</taxon>
        <taxon>Fungi</taxon>
        <taxon>Dikarya</taxon>
        <taxon>Basidiomycota</taxon>
        <taxon>Agaricomycotina</taxon>
        <taxon>Agaricomycetes</taxon>
        <taxon>Agaricomycetidae</taxon>
        <taxon>Boletales</taxon>
        <taxon>Paxilineae</taxon>
        <taxon>Paxillaceae</taxon>
        <taxon>Paxillus</taxon>
    </lineage>
</organism>
<dbReference type="SMART" id="SM00360">
    <property type="entry name" value="RRM"/>
    <property type="match status" value="5"/>
</dbReference>
<evidence type="ECO:0000256" key="5">
    <source>
        <dbReference type="ARBA" id="ARBA00022737"/>
    </source>
</evidence>
<dbReference type="PROSITE" id="PS50102">
    <property type="entry name" value="RRM"/>
    <property type="match status" value="5"/>
</dbReference>
<dbReference type="GO" id="GO:0005634">
    <property type="term" value="C:nucleus"/>
    <property type="evidence" value="ECO:0007669"/>
    <property type="project" value="UniProtKB-SubCell"/>
</dbReference>
<sequence>MSRLIVKNLPPYLTPDRFRKHFEQNGAPAGTITDLKIAHKPDGTSRRFGFVGYKTDQEAAAARDWFDRTYIDSARLNVAIGTKDAPAPRPNKRRRVDADEQPTITPELPQAKAQEEGKSVSSREPKSKSQLDEFLEVSRSRKGPSWANEVNTSHPVSDTSFEAVKIPTANEQGQPDVDHVDETISDLEWMKRHMTRQILEPDKVFQQDANEGQVNSKLEVAERSQEKDPAKETIQQTSRIFLRNLTFSCTDVELLELFRPFGEVAQVHMPLDRVSKQSKGVAYVTFAQSSSALSAYEALDKKSFQGRLLHILPAVDRKGKFEVVEGGDKKRSLKDDRNAKRKATAGREFNWSMLYMNSDAVVSSVADRLNISKADILNPESDNAAVKLALAETHVIQETKSYLESQGVILSSFSSQGRSDTIILVKNIPYGTTADQIRELFEVHGKLSRVVVPPAGTMAVVEFEHADEAGKAFRAIAYRRLGNSVIYLEKGPLGMFQEVSGDAEQPHASTSTSSAFKPVSIAEQENAGAASEDEPALSGGSTLFVKNLSFSTTSERLQQVFRNLGDFAFARVQTKPDPKRSAVPGAEAPRLSMGYGFVGFKTPEGAKKALKGMQGFVLDGHALHVKFAGRGTEEDQPKDKQTSKSRTTKMIVKNVPFEVTKKDIRELFGAHGQLKSVRLPKKFDSRSRGFAFLEFLTRHEAENAYAALRHTHLLGRHLVLEWAEEAEQDVDVLRQKVGVGYGGGGELPGRKRKLDIGGEDVDGGDPEAD</sequence>
<keyword evidence="5" id="KW-0677">Repeat</keyword>
<dbReference type="CDD" id="cd12565">
    <property type="entry name" value="RRM1_MRD1"/>
    <property type="match status" value="1"/>
</dbReference>
<evidence type="ECO:0000313" key="12">
    <source>
        <dbReference type="EMBL" id="KIK81818.1"/>
    </source>
</evidence>
<comment type="subcellular location">
    <subcellularLocation>
        <location evidence="1">Nucleus</location>
    </subcellularLocation>
</comment>
<feature type="domain" description="RRM" evidence="11">
    <location>
        <begin position="541"/>
        <end position="630"/>
    </location>
</feature>
<dbReference type="GO" id="GO:0003723">
    <property type="term" value="F:RNA binding"/>
    <property type="evidence" value="ECO:0007669"/>
    <property type="project" value="UniProtKB-UniRule"/>
</dbReference>
<feature type="region of interest" description="Disordered" evidence="10">
    <location>
        <begin position="740"/>
        <end position="769"/>
    </location>
</feature>
<evidence type="ECO:0000256" key="7">
    <source>
        <dbReference type="ARBA" id="ARBA00023242"/>
    </source>
</evidence>
<feature type="compositionally biased region" description="Acidic residues" evidence="10">
    <location>
        <begin position="757"/>
        <end position="769"/>
    </location>
</feature>
<evidence type="ECO:0000256" key="3">
    <source>
        <dbReference type="ARBA" id="ARBA00013428"/>
    </source>
</evidence>
<dbReference type="CDD" id="cd12568">
    <property type="entry name" value="RRM3_MRD1"/>
    <property type="match status" value="1"/>
</dbReference>
<dbReference type="InterPro" id="IPR034482">
    <property type="entry name" value="Mrd1_RRM3"/>
</dbReference>
<accession>A0A0D0D193</accession>
<keyword evidence="8" id="KW-0687">Ribonucleoprotein</keyword>
<proteinExistence type="inferred from homology"/>
<keyword evidence="4" id="KW-0698">rRNA processing</keyword>
<feature type="domain" description="RRM" evidence="11">
    <location>
        <begin position="421"/>
        <end position="493"/>
    </location>
</feature>
<evidence type="ECO:0000256" key="1">
    <source>
        <dbReference type="ARBA" id="ARBA00004123"/>
    </source>
</evidence>
<evidence type="ECO:0000256" key="4">
    <source>
        <dbReference type="ARBA" id="ARBA00022552"/>
    </source>
</evidence>
<feature type="domain" description="RRM" evidence="11">
    <location>
        <begin position="2"/>
        <end position="83"/>
    </location>
</feature>
<dbReference type="InterPro" id="IPR000504">
    <property type="entry name" value="RRM_dom"/>
</dbReference>
<feature type="compositionally biased region" description="Polar residues" evidence="10">
    <location>
        <begin position="148"/>
        <end position="158"/>
    </location>
</feature>
<evidence type="ECO:0000256" key="9">
    <source>
        <dbReference type="PROSITE-ProRule" id="PRU00176"/>
    </source>
</evidence>
<dbReference type="InterPro" id="IPR035979">
    <property type="entry name" value="RBD_domain_sf"/>
</dbReference>
<evidence type="ECO:0000259" key="11">
    <source>
        <dbReference type="PROSITE" id="PS50102"/>
    </source>
</evidence>
<comment type="similarity">
    <text evidence="2">Belongs to the RRM MRD1 family.</text>
</comment>
<evidence type="ECO:0000256" key="6">
    <source>
        <dbReference type="ARBA" id="ARBA00022884"/>
    </source>
</evidence>
<dbReference type="PANTHER" id="PTHR10352">
    <property type="entry name" value="EUKARYOTIC TRANSLATION INITIATION FACTOR 3 SUBUNIT G"/>
    <property type="match status" value="1"/>
</dbReference>
<dbReference type="Proteomes" id="UP000054538">
    <property type="component" value="Unassembled WGS sequence"/>
</dbReference>
<dbReference type="AlphaFoldDB" id="A0A0D0D193"/>
<evidence type="ECO:0000256" key="8">
    <source>
        <dbReference type="ARBA" id="ARBA00023274"/>
    </source>
</evidence>
<keyword evidence="6 9" id="KW-0694">RNA-binding</keyword>
<reference evidence="12 13" key="1">
    <citation type="submission" date="2014-04" db="EMBL/GenBank/DDBJ databases">
        <authorList>
            <consortium name="DOE Joint Genome Institute"/>
            <person name="Kuo A."/>
            <person name="Kohler A."/>
            <person name="Jargeat P."/>
            <person name="Nagy L.G."/>
            <person name="Floudas D."/>
            <person name="Copeland A."/>
            <person name="Barry K.W."/>
            <person name="Cichocki N."/>
            <person name="Veneault-Fourrey C."/>
            <person name="LaButti K."/>
            <person name="Lindquist E.A."/>
            <person name="Lipzen A."/>
            <person name="Lundell T."/>
            <person name="Morin E."/>
            <person name="Murat C."/>
            <person name="Sun H."/>
            <person name="Tunlid A."/>
            <person name="Henrissat B."/>
            <person name="Grigoriev I.V."/>
            <person name="Hibbett D.S."/>
            <person name="Martin F."/>
            <person name="Nordberg H.P."/>
            <person name="Cantor M.N."/>
            <person name="Hua S.X."/>
        </authorList>
    </citation>
    <scope>NUCLEOTIDE SEQUENCE [LARGE SCALE GENOMIC DNA]</scope>
    <source>
        <strain evidence="12 13">Ve08.2h10</strain>
    </source>
</reference>
<dbReference type="FunCoup" id="A0A0D0D193">
    <property type="interactions" value="811"/>
</dbReference>
<protein>
    <recommendedName>
        <fullName evidence="3">Multiple RNA-binding domain-containing protein 1</fullName>
    </recommendedName>
</protein>
<dbReference type="OrthoDB" id="439639at2759"/>
<gene>
    <name evidence="12" type="ORF">PAXRUDRAFT_743325</name>
</gene>
<feature type="domain" description="RRM" evidence="11">
    <location>
        <begin position="238"/>
        <end position="316"/>
    </location>
</feature>